<evidence type="ECO:0000256" key="1">
    <source>
        <dbReference type="ARBA" id="ARBA00022676"/>
    </source>
</evidence>
<dbReference type="InterPro" id="IPR005940">
    <property type="entry name" value="Anthranilate_Pribosyl_Tfrase"/>
</dbReference>
<dbReference type="OrthoDB" id="9768896at2"/>
<evidence type="ECO:0000313" key="5">
    <source>
        <dbReference type="Proteomes" id="UP000017800"/>
    </source>
</evidence>
<evidence type="ECO:0000313" key="4">
    <source>
        <dbReference type="EMBL" id="GAD91047.1"/>
    </source>
</evidence>
<dbReference type="RefSeq" id="WP_023405349.1">
    <property type="nucleotide sequence ID" value="NZ_BAUJ01000066.1"/>
</dbReference>
<dbReference type="GO" id="GO:0000162">
    <property type="term" value="P:L-tryptophan biosynthetic process"/>
    <property type="evidence" value="ECO:0007669"/>
    <property type="project" value="InterPro"/>
</dbReference>
<dbReference type="AlphaFoldDB" id="V5FQT2"/>
<dbReference type="PANTHER" id="PTHR43285:SF2">
    <property type="entry name" value="ANTHRANILATE PHOSPHORIBOSYLTRANSFERASE"/>
    <property type="match status" value="1"/>
</dbReference>
<dbReference type="eggNOG" id="COG0547">
    <property type="taxonomic scope" value="Bacteria"/>
</dbReference>
<evidence type="ECO:0000259" key="3">
    <source>
        <dbReference type="Pfam" id="PF02885"/>
    </source>
</evidence>
<dbReference type="SUPFAM" id="SSF52418">
    <property type="entry name" value="Nucleoside phosphorylase/phosphoribosyltransferase catalytic domain"/>
    <property type="match status" value="1"/>
</dbReference>
<dbReference type="GO" id="GO:0005829">
    <property type="term" value="C:cytosol"/>
    <property type="evidence" value="ECO:0007669"/>
    <property type="project" value="TreeGrafter"/>
</dbReference>
<dbReference type="Proteomes" id="UP000017800">
    <property type="component" value="Unassembled WGS sequence"/>
</dbReference>
<dbReference type="InterPro" id="IPR036320">
    <property type="entry name" value="Glycosyl_Trfase_fam3_N_dom_sf"/>
</dbReference>
<comment type="caution">
    <text evidence="4">The sequence shown here is derived from an EMBL/GenBank/DDBJ whole genome shotgun (WGS) entry which is preliminary data.</text>
</comment>
<keyword evidence="5" id="KW-1185">Reference proteome</keyword>
<keyword evidence="2" id="KW-0808">Transferase</keyword>
<dbReference type="Pfam" id="PF02885">
    <property type="entry name" value="Glycos_trans_3N"/>
    <property type="match status" value="1"/>
</dbReference>
<organism evidence="4 5">
    <name type="scientific">Vibrio halioticoli NBRC 102217</name>
    <dbReference type="NCBI Taxonomy" id="1219072"/>
    <lineage>
        <taxon>Bacteria</taxon>
        <taxon>Pseudomonadati</taxon>
        <taxon>Pseudomonadota</taxon>
        <taxon>Gammaproteobacteria</taxon>
        <taxon>Vibrionales</taxon>
        <taxon>Vibrionaceae</taxon>
        <taxon>Vibrio</taxon>
    </lineage>
</organism>
<accession>V5FQT2</accession>
<evidence type="ECO:0000256" key="2">
    <source>
        <dbReference type="ARBA" id="ARBA00022679"/>
    </source>
</evidence>
<dbReference type="EMBL" id="BAUJ01000066">
    <property type="protein sequence ID" value="GAD91047.1"/>
    <property type="molecule type" value="Genomic_DNA"/>
</dbReference>
<keyword evidence="1" id="KW-0328">Glycosyltransferase</keyword>
<dbReference type="Gene3D" id="3.40.1030.10">
    <property type="entry name" value="Nucleoside phosphorylase/phosphoribosyltransferase catalytic domain"/>
    <property type="match status" value="1"/>
</dbReference>
<dbReference type="PANTHER" id="PTHR43285">
    <property type="entry name" value="ANTHRANILATE PHOSPHORIBOSYLTRANSFERASE"/>
    <property type="match status" value="1"/>
</dbReference>
<proteinExistence type="predicted"/>
<dbReference type="InterPro" id="IPR017459">
    <property type="entry name" value="Glycosyl_Trfase_fam3_N_dom"/>
</dbReference>
<gene>
    <name evidence="4" type="ORF">VHA01S_066_00090</name>
</gene>
<dbReference type="NCBIfam" id="NF006564">
    <property type="entry name" value="PRK09071.1"/>
    <property type="match status" value="1"/>
</dbReference>
<dbReference type="SUPFAM" id="SSF47648">
    <property type="entry name" value="Nucleoside phosphorylase/phosphoribosyltransferase N-terminal domain"/>
    <property type="match status" value="1"/>
</dbReference>
<dbReference type="GO" id="GO:0004048">
    <property type="term" value="F:anthranilate phosphoribosyltransferase activity"/>
    <property type="evidence" value="ECO:0007669"/>
    <property type="project" value="InterPro"/>
</dbReference>
<feature type="domain" description="Glycosyl transferase family 3 N-terminal" evidence="3">
    <location>
        <begin position="8"/>
        <end position="68"/>
    </location>
</feature>
<dbReference type="InterPro" id="IPR035902">
    <property type="entry name" value="Nuc_phospho_transferase"/>
</dbReference>
<dbReference type="Gene3D" id="1.20.970.10">
    <property type="entry name" value="Transferase, Pyrimidine Nucleoside Phosphorylase, Chain C"/>
    <property type="match status" value="1"/>
</dbReference>
<reference evidence="4 5" key="1">
    <citation type="submission" date="2013-11" db="EMBL/GenBank/DDBJ databases">
        <title>Whole genome shotgun sequence of Vibrio halioticoli NBRC 102217.</title>
        <authorList>
            <person name="Isaki S."/>
            <person name="Kimura A."/>
            <person name="Ohji S."/>
            <person name="Hosoyama A."/>
            <person name="Fujita N."/>
            <person name="Hashimoto M."/>
            <person name="Hosoyama Y."/>
            <person name="Yamazoe A."/>
        </authorList>
    </citation>
    <scope>NUCLEOTIDE SEQUENCE [LARGE SCALE GENOMIC DNA]</scope>
    <source>
        <strain evidence="4 5">NBRC 102217</strain>
    </source>
</reference>
<protein>
    <recommendedName>
        <fullName evidence="3">Glycosyl transferase family 3 N-terminal domain-containing protein</fullName>
    </recommendedName>
</protein>
<sequence length="324" mass="36229">MSIILECIRCVGRGERGRKPLSFDQAYAVMDQYLDGKIDDDQMAMLMMLIRVNNETAAEIAGFTKAFHQRLPKIEVDIDWPCYAGKKSKLDANGQQQALPWNLIAASILAEAGYKVLIHGHLDIGSDRIHSQHYLAKLNIQQAQDITQAASFIESSNIAYLPLAHFAPIAEKMLDWKKRYGLRTPMNTVVRGLNPGSAKYGVRGSFHPGFQELHAEIETNIGHSSCSVVSFKGVSGESEYNPKVSQTVWSSDSEGLHAHYWNEIYNEAISTPTHCPLGTVEDDKVQMANHVVSSLTALLFNKLKDKQLADQEANKLWQHYCSMH</sequence>
<name>V5FQT2_9VIBR</name>